<comment type="subcellular location">
    <subcellularLocation>
        <location evidence="1">Membrane</location>
        <topology evidence="1">Multi-pass membrane protein</topology>
    </subcellularLocation>
</comment>
<dbReference type="GO" id="GO:0034626">
    <property type="term" value="P:fatty acid elongation, polyunsaturated fatty acid"/>
    <property type="evidence" value="ECO:0007669"/>
    <property type="project" value="TreeGrafter"/>
</dbReference>
<evidence type="ECO:0000256" key="8">
    <source>
        <dbReference type="ARBA" id="ARBA00023136"/>
    </source>
</evidence>
<evidence type="ECO:0000256" key="7">
    <source>
        <dbReference type="ARBA" id="ARBA00023098"/>
    </source>
</evidence>
<comment type="caution">
    <text evidence="11">The sequence shown here is derived from an EMBL/GenBank/DDBJ whole genome shotgun (WGS) entry which is preliminary data.</text>
</comment>
<proteinExistence type="inferred from homology"/>
<name>A0A7D9L211_PARCT</name>
<feature type="transmembrane region" description="Helical" evidence="10">
    <location>
        <begin position="95"/>
        <end position="119"/>
    </location>
</feature>
<keyword evidence="3 10" id="KW-0808">Transferase</keyword>
<evidence type="ECO:0000256" key="3">
    <source>
        <dbReference type="ARBA" id="ARBA00022679"/>
    </source>
</evidence>
<feature type="transmembrane region" description="Helical" evidence="10">
    <location>
        <begin position="253"/>
        <end position="277"/>
    </location>
</feature>
<keyword evidence="8 10" id="KW-0472">Membrane</keyword>
<dbReference type="GO" id="GO:0005789">
    <property type="term" value="C:endoplasmic reticulum membrane"/>
    <property type="evidence" value="ECO:0007669"/>
    <property type="project" value="TreeGrafter"/>
</dbReference>
<dbReference type="GO" id="GO:0042761">
    <property type="term" value="P:very long-chain fatty acid biosynthetic process"/>
    <property type="evidence" value="ECO:0007669"/>
    <property type="project" value="TreeGrafter"/>
</dbReference>
<evidence type="ECO:0000256" key="10">
    <source>
        <dbReference type="RuleBase" id="RU361115"/>
    </source>
</evidence>
<dbReference type="Pfam" id="PF01151">
    <property type="entry name" value="ELO"/>
    <property type="match status" value="1"/>
</dbReference>
<keyword evidence="6 10" id="KW-1133">Transmembrane helix</keyword>
<feature type="transmembrane region" description="Helical" evidence="10">
    <location>
        <begin position="230"/>
        <end position="247"/>
    </location>
</feature>
<dbReference type="GO" id="GO:0030148">
    <property type="term" value="P:sphingolipid biosynthetic process"/>
    <property type="evidence" value="ECO:0007669"/>
    <property type="project" value="TreeGrafter"/>
</dbReference>
<dbReference type="GO" id="GO:0009922">
    <property type="term" value="F:fatty acid elongase activity"/>
    <property type="evidence" value="ECO:0007669"/>
    <property type="project" value="UniProtKB-EC"/>
</dbReference>
<dbReference type="InterPro" id="IPR002076">
    <property type="entry name" value="ELO_fam"/>
</dbReference>
<keyword evidence="4 10" id="KW-0812">Transmembrane</keyword>
<dbReference type="InterPro" id="IPR030457">
    <property type="entry name" value="ELO_CS"/>
</dbReference>
<evidence type="ECO:0000256" key="5">
    <source>
        <dbReference type="ARBA" id="ARBA00022832"/>
    </source>
</evidence>
<keyword evidence="12" id="KW-1185">Reference proteome</keyword>
<reference evidence="11" key="1">
    <citation type="submission" date="2020-04" db="EMBL/GenBank/DDBJ databases">
        <authorList>
            <person name="Alioto T."/>
            <person name="Alioto T."/>
            <person name="Gomez Garrido J."/>
        </authorList>
    </citation>
    <scope>NUCLEOTIDE SEQUENCE</scope>
    <source>
        <strain evidence="11">A484AB</strain>
    </source>
</reference>
<feature type="transmembrane region" description="Helical" evidence="10">
    <location>
        <begin position="200"/>
        <end position="218"/>
    </location>
</feature>
<feature type="transmembrane region" description="Helical" evidence="10">
    <location>
        <begin position="53"/>
        <end position="74"/>
    </location>
</feature>
<protein>
    <recommendedName>
        <fullName evidence="10">Elongation of very long chain fatty acids protein</fullName>
        <ecNumber evidence="10">2.3.1.199</ecNumber>
    </recommendedName>
    <alternativeName>
        <fullName evidence="10">Very-long-chain 3-oxoacyl-CoA synthase</fullName>
    </alternativeName>
</protein>
<evidence type="ECO:0000313" key="11">
    <source>
        <dbReference type="EMBL" id="CAB4024172.1"/>
    </source>
</evidence>
<dbReference type="PANTHER" id="PTHR11157">
    <property type="entry name" value="FATTY ACID ACYL TRANSFERASE-RELATED"/>
    <property type="match status" value="1"/>
</dbReference>
<keyword evidence="2 10" id="KW-0444">Lipid biosynthesis</keyword>
<gene>
    <name evidence="11" type="ORF">PACLA_8A014243</name>
</gene>
<dbReference type="Proteomes" id="UP001152795">
    <property type="component" value="Unassembled WGS sequence"/>
</dbReference>
<feature type="transmembrane region" description="Helical" evidence="10">
    <location>
        <begin position="170"/>
        <end position="188"/>
    </location>
</feature>
<dbReference type="PANTHER" id="PTHR11157:SF126">
    <property type="entry name" value="ELONGATION OF VERY LONG CHAIN FATTY ACIDS PROTEIN"/>
    <property type="match status" value="1"/>
</dbReference>
<evidence type="ECO:0000256" key="2">
    <source>
        <dbReference type="ARBA" id="ARBA00022516"/>
    </source>
</evidence>
<dbReference type="GO" id="GO:0034625">
    <property type="term" value="P:fatty acid elongation, monounsaturated fatty acid"/>
    <property type="evidence" value="ECO:0007669"/>
    <property type="project" value="TreeGrafter"/>
</dbReference>
<feature type="non-terminal residue" evidence="11">
    <location>
        <position position="1"/>
    </location>
</feature>
<dbReference type="EC" id="2.3.1.199" evidence="10"/>
<comment type="similarity">
    <text evidence="10">Belongs to the ELO family.</text>
</comment>
<keyword evidence="5 10" id="KW-0276">Fatty acid metabolism</keyword>
<sequence>WKSVCTCDAGYAYKTFAILWSDIFENKMVLHSVKHFYDGLDVYADPRTQTWTFVNSIVPSLVSIVCYLLFIYIGPKIMKHRKALEFKALMTIYNIGATLLNVHIFVEIVISTTSLQYSYACQNLAFSDDPMELRLTSALWYYFISKIIEMADTVFFVLRKKSNQISFLHVYHHSTMVVVTWIGIKWFGGGQSFFSCMANSFVHIIMYTYYAMSAVPFLRKYLWWKKYLTQLQLIQFLCIIVQALYAIHTNCVYPTLLLWIFSAYIFSFILLFSNFYFNSYEKNQVHINGNKKSI</sequence>
<evidence type="ECO:0000256" key="4">
    <source>
        <dbReference type="ARBA" id="ARBA00022692"/>
    </source>
</evidence>
<accession>A0A7D9L211</accession>
<keyword evidence="7 10" id="KW-0443">Lipid metabolism</keyword>
<evidence type="ECO:0000256" key="9">
    <source>
        <dbReference type="ARBA" id="ARBA00023160"/>
    </source>
</evidence>
<dbReference type="EMBL" id="CACRXK020012879">
    <property type="protein sequence ID" value="CAB4024172.1"/>
    <property type="molecule type" value="Genomic_DNA"/>
</dbReference>
<dbReference type="OrthoDB" id="434092at2759"/>
<comment type="catalytic activity">
    <reaction evidence="10">
        <text>a very-long-chain acyl-CoA + malonyl-CoA + H(+) = a very-long-chain 3-oxoacyl-CoA + CO2 + CoA</text>
        <dbReference type="Rhea" id="RHEA:32727"/>
        <dbReference type="ChEBI" id="CHEBI:15378"/>
        <dbReference type="ChEBI" id="CHEBI:16526"/>
        <dbReference type="ChEBI" id="CHEBI:57287"/>
        <dbReference type="ChEBI" id="CHEBI:57384"/>
        <dbReference type="ChEBI" id="CHEBI:90725"/>
        <dbReference type="ChEBI" id="CHEBI:90736"/>
        <dbReference type="EC" id="2.3.1.199"/>
    </reaction>
</comment>
<evidence type="ECO:0000256" key="6">
    <source>
        <dbReference type="ARBA" id="ARBA00022989"/>
    </source>
</evidence>
<evidence type="ECO:0000313" key="12">
    <source>
        <dbReference type="Proteomes" id="UP001152795"/>
    </source>
</evidence>
<evidence type="ECO:0000256" key="1">
    <source>
        <dbReference type="ARBA" id="ARBA00004141"/>
    </source>
</evidence>
<keyword evidence="9 10" id="KW-0275">Fatty acid biosynthesis</keyword>
<dbReference type="AlphaFoldDB" id="A0A7D9L211"/>
<dbReference type="PROSITE" id="PS01188">
    <property type="entry name" value="ELO"/>
    <property type="match status" value="1"/>
</dbReference>
<dbReference type="GO" id="GO:0019367">
    <property type="term" value="P:fatty acid elongation, saturated fatty acid"/>
    <property type="evidence" value="ECO:0007669"/>
    <property type="project" value="TreeGrafter"/>
</dbReference>
<feature type="transmembrane region" description="Helical" evidence="10">
    <location>
        <begin position="139"/>
        <end position="158"/>
    </location>
</feature>
<organism evidence="11 12">
    <name type="scientific">Paramuricea clavata</name>
    <name type="common">Red gorgonian</name>
    <name type="synonym">Violescent sea-whip</name>
    <dbReference type="NCBI Taxonomy" id="317549"/>
    <lineage>
        <taxon>Eukaryota</taxon>
        <taxon>Metazoa</taxon>
        <taxon>Cnidaria</taxon>
        <taxon>Anthozoa</taxon>
        <taxon>Octocorallia</taxon>
        <taxon>Malacalcyonacea</taxon>
        <taxon>Plexauridae</taxon>
        <taxon>Paramuricea</taxon>
    </lineage>
</organism>